<dbReference type="InterPro" id="IPR026590">
    <property type="entry name" value="Ssirtuin_cat_dom"/>
</dbReference>
<evidence type="ECO:0000313" key="15">
    <source>
        <dbReference type="Proteomes" id="UP000663836"/>
    </source>
</evidence>
<keyword evidence="2" id="KW-0597">Phosphoprotein</keyword>
<feature type="binding site" evidence="11">
    <location>
        <position position="176"/>
    </location>
    <ligand>
        <name>Zn(2+)</name>
        <dbReference type="ChEBI" id="CHEBI:29105"/>
    </ligand>
</feature>
<protein>
    <recommendedName>
        <fullName evidence="10">Regulatory protein SIR2 homolog 7</fullName>
    </recommendedName>
    <alternativeName>
        <fullName evidence="9">SIR2-like protein 7</fullName>
    </alternativeName>
</protein>
<evidence type="ECO:0000256" key="2">
    <source>
        <dbReference type="ARBA" id="ARBA00022553"/>
    </source>
</evidence>
<dbReference type="GO" id="GO:0005634">
    <property type="term" value="C:nucleus"/>
    <property type="evidence" value="ECO:0007669"/>
    <property type="project" value="TreeGrafter"/>
</dbReference>
<evidence type="ECO:0000313" key="14">
    <source>
        <dbReference type="EMBL" id="CAF3828527.1"/>
    </source>
</evidence>
<evidence type="ECO:0000256" key="11">
    <source>
        <dbReference type="PROSITE-ProRule" id="PRU00236"/>
    </source>
</evidence>
<feature type="domain" description="EF-hand" evidence="12">
    <location>
        <begin position="495"/>
        <end position="530"/>
    </location>
</feature>
<dbReference type="PROSITE" id="PS50222">
    <property type="entry name" value="EF_HAND_2"/>
    <property type="match status" value="2"/>
</dbReference>
<evidence type="ECO:0000256" key="3">
    <source>
        <dbReference type="ARBA" id="ARBA00022679"/>
    </source>
</evidence>
<dbReference type="PANTHER" id="PTHR11085:SF1">
    <property type="entry name" value="NAD-DEPENDENT PROTEIN DEACETYLASE SIRTUIN-7"/>
    <property type="match status" value="1"/>
</dbReference>
<feature type="binding site" evidence="11">
    <location>
        <position position="145"/>
    </location>
    <ligand>
        <name>Zn(2+)</name>
        <dbReference type="ChEBI" id="CHEBI:29105"/>
    </ligand>
</feature>
<proteinExistence type="inferred from homology"/>
<dbReference type="Gene3D" id="2.20.28.200">
    <property type="match status" value="1"/>
</dbReference>
<dbReference type="GO" id="GO:0017136">
    <property type="term" value="F:histone deacetylase activity, NAD-dependent"/>
    <property type="evidence" value="ECO:0007669"/>
    <property type="project" value="TreeGrafter"/>
</dbReference>
<dbReference type="InterPro" id="IPR018247">
    <property type="entry name" value="EF_Hand_1_Ca_BS"/>
</dbReference>
<evidence type="ECO:0000256" key="8">
    <source>
        <dbReference type="ARBA" id="ARBA00038170"/>
    </source>
</evidence>
<dbReference type="EMBL" id="CAJOBD010001749">
    <property type="protein sequence ID" value="CAF3828527.1"/>
    <property type="molecule type" value="Genomic_DNA"/>
</dbReference>
<dbReference type="PROSITE" id="PS00018">
    <property type="entry name" value="EF_HAND_1"/>
    <property type="match status" value="2"/>
</dbReference>
<dbReference type="InterPro" id="IPR003000">
    <property type="entry name" value="Sirtuin"/>
</dbReference>
<accession>A0A819D2F3</accession>
<feature type="domain" description="Deacetylase sirtuin-type" evidence="13">
    <location>
        <begin position="19"/>
        <end position="271"/>
    </location>
</feature>
<dbReference type="GO" id="GO:0070403">
    <property type="term" value="F:NAD+ binding"/>
    <property type="evidence" value="ECO:0007669"/>
    <property type="project" value="InterPro"/>
</dbReference>
<comment type="cofactor">
    <cofactor evidence="1">
        <name>Zn(2+)</name>
        <dbReference type="ChEBI" id="CHEBI:29105"/>
    </cofactor>
</comment>
<evidence type="ECO:0000256" key="1">
    <source>
        <dbReference type="ARBA" id="ARBA00001947"/>
    </source>
</evidence>
<dbReference type="PROSITE" id="PS50305">
    <property type="entry name" value="SIRTUIN"/>
    <property type="match status" value="1"/>
</dbReference>
<organism evidence="14 15">
    <name type="scientific">Rotaria sordida</name>
    <dbReference type="NCBI Taxonomy" id="392033"/>
    <lineage>
        <taxon>Eukaryota</taxon>
        <taxon>Metazoa</taxon>
        <taxon>Spiralia</taxon>
        <taxon>Gnathifera</taxon>
        <taxon>Rotifera</taxon>
        <taxon>Eurotatoria</taxon>
        <taxon>Bdelloidea</taxon>
        <taxon>Philodinida</taxon>
        <taxon>Philodinidae</taxon>
        <taxon>Rotaria</taxon>
    </lineage>
</organism>
<dbReference type="PANTHER" id="PTHR11085">
    <property type="entry name" value="NAD-DEPENDENT PROTEIN DEACYLASE SIRTUIN-5, MITOCHONDRIAL-RELATED"/>
    <property type="match status" value="1"/>
</dbReference>
<gene>
    <name evidence="14" type="ORF">JBS370_LOCUS16908</name>
</gene>
<evidence type="ECO:0000256" key="4">
    <source>
        <dbReference type="ARBA" id="ARBA00022723"/>
    </source>
</evidence>
<dbReference type="Gene3D" id="3.40.50.1220">
    <property type="entry name" value="TPP-binding domain"/>
    <property type="match status" value="1"/>
</dbReference>
<sequence length="604" mass="68606">MAHGISNDDPTKKEHVDAPEILDKKLDQLADWIRNAKHFIVFTGAGISTSTGIPDFRSSMNTILPTGPGVWELRDHPGAKRAPNARTTSSTKAIPSVTHMALVELARRNLLHFVVSQNTDGLHLRSGLPSTLLAELHGNSNLETCKKCRTKYLRDYRTRTANKVHEHATTRKCTKCSSTLYDSIINFGENLPEYELETSFDHAERADVCLVLGSSLRVTPAANIPERVGERGGKLIIGNLQLTPLANLAKLNVHALCDDLMRGLMAKLDIPIPEWELHRRIRITIKDQTLSIMGLDLNQDIAYTLFSTIKISVREGTESKYDSKEIKGVEPIEHKIKVNNPNDKMNVYVELNWQGHYNEPTYTIRIPFTNSSKEVHLFYNPKTRGWREERILFMGSNVSQPPIELSAEDIEFISTKANIDHENVQVWYEKLKAACPNGKISKTDTVNFIRSINSGKEEQIQKMAVDIHKAFDTNNDGIVDQREFLIGFALTSTGSVREKLKYVFRTYDHDKDGVINKKEIDRMVKIVMRLRAKDDPENTARIIDDLKTSLEHLNGSKDFDDIKITSQDFIQLLMNNKELCELLSPFNIEQPREFIVQQSYSRSK</sequence>
<keyword evidence="5 11" id="KW-0862">Zinc</keyword>
<dbReference type="GO" id="GO:0005509">
    <property type="term" value="F:calcium ion binding"/>
    <property type="evidence" value="ECO:0007669"/>
    <property type="project" value="InterPro"/>
</dbReference>
<feature type="binding site" evidence="11">
    <location>
        <position position="148"/>
    </location>
    <ligand>
        <name>Zn(2+)</name>
        <dbReference type="ChEBI" id="CHEBI:29105"/>
    </ligand>
</feature>
<dbReference type="CDD" id="cd00051">
    <property type="entry name" value="EFh"/>
    <property type="match status" value="1"/>
</dbReference>
<evidence type="ECO:0000256" key="5">
    <source>
        <dbReference type="ARBA" id="ARBA00022833"/>
    </source>
</evidence>
<evidence type="ECO:0000256" key="6">
    <source>
        <dbReference type="ARBA" id="ARBA00022837"/>
    </source>
</evidence>
<feature type="active site" description="Proton acceptor" evidence="11">
    <location>
        <position position="137"/>
    </location>
</feature>
<dbReference type="PRINTS" id="PR00450">
    <property type="entry name" value="RECOVERIN"/>
</dbReference>
<dbReference type="Gene3D" id="1.10.238.10">
    <property type="entry name" value="EF-hand"/>
    <property type="match status" value="1"/>
</dbReference>
<dbReference type="InterPro" id="IPR050134">
    <property type="entry name" value="NAD-dep_sirtuin_deacylases"/>
</dbReference>
<dbReference type="Pfam" id="PF02146">
    <property type="entry name" value="SIR2"/>
    <property type="match status" value="1"/>
</dbReference>
<keyword evidence="4 11" id="KW-0479">Metal-binding</keyword>
<keyword evidence="6" id="KW-0106">Calcium</keyword>
<dbReference type="Pfam" id="PF13202">
    <property type="entry name" value="EF-hand_5"/>
    <property type="match status" value="1"/>
</dbReference>
<reference evidence="14" key="1">
    <citation type="submission" date="2021-02" db="EMBL/GenBank/DDBJ databases">
        <authorList>
            <person name="Nowell W R."/>
        </authorList>
    </citation>
    <scope>NUCLEOTIDE SEQUENCE</scope>
</reference>
<dbReference type="AlphaFoldDB" id="A0A819D2F3"/>
<evidence type="ECO:0000259" key="13">
    <source>
        <dbReference type="PROSITE" id="PS50305"/>
    </source>
</evidence>
<feature type="domain" description="EF-hand" evidence="12">
    <location>
        <begin position="459"/>
        <end position="494"/>
    </location>
</feature>
<dbReference type="InterPro" id="IPR029035">
    <property type="entry name" value="DHS-like_NAD/FAD-binding_dom"/>
</dbReference>
<name>A0A819D2F3_9BILA</name>
<comment type="similarity">
    <text evidence="8">Belongs to the sirtuin family. Class IV subfamily.</text>
</comment>
<dbReference type="SUPFAM" id="SSF47473">
    <property type="entry name" value="EF-hand"/>
    <property type="match status" value="1"/>
</dbReference>
<dbReference type="SUPFAM" id="SSF52467">
    <property type="entry name" value="DHS-like NAD/FAD-binding domain"/>
    <property type="match status" value="1"/>
</dbReference>
<evidence type="ECO:0000256" key="10">
    <source>
        <dbReference type="ARBA" id="ARBA00043038"/>
    </source>
</evidence>
<evidence type="ECO:0000256" key="9">
    <source>
        <dbReference type="ARBA" id="ARBA00041832"/>
    </source>
</evidence>
<comment type="caution">
    <text evidence="14">The sequence shown here is derived from an EMBL/GenBank/DDBJ whole genome shotgun (WGS) entry which is preliminary data.</text>
</comment>
<keyword evidence="3" id="KW-0808">Transferase</keyword>
<dbReference type="SMART" id="SM00054">
    <property type="entry name" value="EFh"/>
    <property type="match status" value="2"/>
</dbReference>
<evidence type="ECO:0000256" key="7">
    <source>
        <dbReference type="ARBA" id="ARBA00023027"/>
    </source>
</evidence>
<feature type="binding site" evidence="11">
    <location>
        <position position="173"/>
    </location>
    <ligand>
        <name>Zn(2+)</name>
        <dbReference type="ChEBI" id="CHEBI:29105"/>
    </ligand>
</feature>
<dbReference type="InterPro" id="IPR011992">
    <property type="entry name" value="EF-hand-dom_pair"/>
</dbReference>
<keyword evidence="7" id="KW-0520">NAD</keyword>
<dbReference type="InterPro" id="IPR002048">
    <property type="entry name" value="EF_hand_dom"/>
</dbReference>
<evidence type="ECO:0000259" key="12">
    <source>
        <dbReference type="PROSITE" id="PS50222"/>
    </source>
</evidence>
<dbReference type="Proteomes" id="UP000663836">
    <property type="component" value="Unassembled WGS sequence"/>
</dbReference>